<dbReference type="eggNOG" id="ENOG5032RRZ">
    <property type="taxonomic scope" value="Bacteria"/>
</dbReference>
<name>A0A073IUQ1_9BACT</name>
<reference evidence="1 2" key="1">
    <citation type="submission" date="2014-04" db="EMBL/GenBank/DDBJ databases">
        <title>Draft Genome Sequence of Synergistes jonesii.</title>
        <authorList>
            <person name="Coil D.A."/>
            <person name="Eisen J.A."/>
            <person name="Holland-Moritz H.E."/>
        </authorList>
    </citation>
    <scope>NUCLEOTIDE SEQUENCE [LARGE SCALE GENOMIC DNA]</scope>
    <source>
        <strain evidence="1 2">78-1</strain>
    </source>
</reference>
<dbReference type="Proteomes" id="UP000027665">
    <property type="component" value="Unassembled WGS sequence"/>
</dbReference>
<gene>
    <name evidence="1" type="ORF">EH55_08480</name>
</gene>
<accession>A0A073IUQ1</accession>
<dbReference type="AlphaFoldDB" id="A0A073IUQ1"/>
<protein>
    <recommendedName>
        <fullName evidence="3">PLAT domain-containing protein</fullName>
    </recommendedName>
</protein>
<comment type="caution">
    <text evidence="1">The sequence shown here is derived from an EMBL/GenBank/DDBJ whole genome shotgun (WGS) entry which is preliminary data.</text>
</comment>
<dbReference type="RefSeq" id="WP_037974174.1">
    <property type="nucleotide sequence ID" value="NZ_JMKI01000004.1"/>
</dbReference>
<organism evidence="1 2">
    <name type="scientific">Synergistes jonesii</name>
    <dbReference type="NCBI Taxonomy" id="2754"/>
    <lineage>
        <taxon>Bacteria</taxon>
        <taxon>Thermotogati</taxon>
        <taxon>Synergistota</taxon>
        <taxon>Synergistia</taxon>
        <taxon>Synergistales</taxon>
        <taxon>Synergistaceae</taxon>
        <taxon>Synergistes</taxon>
    </lineage>
</organism>
<evidence type="ECO:0000313" key="1">
    <source>
        <dbReference type="EMBL" id="KEJ93330.1"/>
    </source>
</evidence>
<dbReference type="InterPro" id="IPR048922">
    <property type="entry name" value="Bbp16"/>
</dbReference>
<dbReference type="GeneID" id="90982519"/>
<keyword evidence="2" id="KW-1185">Reference proteome</keyword>
<dbReference type="EMBL" id="JMKI01000004">
    <property type="protein sequence ID" value="KEJ93330.1"/>
    <property type="molecule type" value="Genomic_DNA"/>
</dbReference>
<dbReference type="Gene3D" id="2.60.120.1110">
    <property type="match status" value="1"/>
</dbReference>
<dbReference type="Pfam" id="PF21190">
    <property type="entry name" value="Bbp16"/>
    <property type="match status" value="1"/>
</dbReference>
<evidence type="ECO:0000313" key="2">
    <source>
        <dbReference type="Proteomes" id="UP000027665"/>
    </source>
</evidence>
<dbReference type="STRING" id="2754.EH55_08480"/>
<proteinExistence type="predicted"/>
<sequence>MILEKDLIFCEGKELSGGDAATDVIDLVKGGDAIGDEMYFVGVCSAAGAGGTSAVFSLETSDASDFSTKKALYRSDEVTLAELTAGKKLFAVRVPRGCKRYLRGYIDVTGTFTAGKVDMFLVEGDHHSYEDL</sequence>
<dbReference type="OrthoDB" id="5465at2"/>
<evidence type="ECO:0008006" key="3">
    <source>
        <dbReference type="Google" id="ProtNLM"/>
    </source>
</evidence>